<reference evidence="2 3" key="1">
    <citation type="journal article" date="2021" name="Elife">
        <title>Chloroplast acquisition without the gene transfer in kleptoplastic sea slugs, Plakobranchus ocellatus.</title>
        <authorList>
            <person name="Maeda T."/>
            <person name="Takahashi S."/>
            <person name="Yoshida T."/>
            <person name="Shimamura S."/>
            <person name="Takaki Y."/>
            <person name="Nagai Y."/>
            <person name="Toyoda A."/>
            <person name="Suzuki Y."/>
            <person name="Arimoto A."/>
            <person name="Ishii H."/>
            <person name="Satoh N."/>
            <person name="Nishiyama T."/>
            <person name="Hasebe M."/>
            <person name="Maruyama T."/>
            <person name="Minagawa J."/>
            <person name="Obokata J."/>
            <person name="Shigenobu S."/>
        </authorList>
    </citation>
    <scope>NUCLEOTIDE SEQUENCE [LARGE SCALE GENOMIC DNA]</scope>
</reference>
<evidence type="ECO:0000313" key="2">
    <source>
        <dbReference type="EMBL" id="GFR99521.1"/>
    </source>
</evidence>
<dbReference type="EMBL" id="BMAT01002127">
    <property type="protein sequence ID" value="GFR99521.1"/>
    <property type="molecule type" value="Genomic_DNA"/>
</dbReference>
<protein>
    <submittedName>
        <fullName evidence="2">Uncharacterized protein</fullName>
    </submittedName>
</protein>
<proteinExistence type="predicted"/>
<evidence type="ECO:0000313" key="3">
    <source>
        <dbReference type="Proteomes" id="UP000762676"/>
    </source>
</evidence>
<comment type="caution">
    <text evidence="2">The sequence shown here is derived from an EMBL/GenBank/DDBJ whole genome shotgun (WGS) entry which is preliminary data.</text>
</comment>
<feature type="region of interest" description="Disordered" evidence="1">
    <location>
        <begin position="35"/>
        <end position="87"/>
    </location>
</feature>
<evidence type="ECO:0000256" key="1">
    <source>
        <dbReference type="SAM" id="MobiDB-lite"/>
    </source>
</evidence>
<dbReference type="AlphaFoldDB" id="A0AAV4HNP5"/>
<sequence>MLNCSEASVNRGPCYKDNAWGVWKASVHMEALPCSQTSEQPKLVRREGGDTSETPAPTEMPIKAPGIEALSQGGPNEDKNFSRHQGSSIYILTRV</sequence>
<gene>
    <name evidence="2" type="ORF">ElyMa_001047300</name>
</gene>
<organism evidence="2 3">
    <name type="scientific">Elysia marginata</name>
    <dbReference type="NCBI Taxonomy" id="1093978"/>
    <lineage>
        <taxon>Eukaryota</taxon>
        <taxon>Metazoa</taxon>
        <taxon>Spiralia</taxon>
        <taxon>Lophotrochozoa</taxon>
        <taxon>Mollusca</taxon>
        <taxon>Gastropoda</taxon>
        <taxon>Heterobranchia</taxon>
        <taxon>Euthyneura</taxon>
        <taxon>Panpulmonata</taxon>
        <taxon>Sacoglossa</taxon>
        <taxon>Placobranchoidea</taxon>
        <taxon>Plakobranchidae</taxon>
        <taxon>Elysia</taxon>
    </lineage>
</organism>
<name>A0AAV4HNP5_9GAST</name>
<accession>A0AAV4HNP5</accession>
<dbReference type="Proteomes" id="UP000762676">
    <property type="component" value="Unassembled WGS sequence"/>
</dbReference>
<keyword evidence="3" id="KW-1185">Reference proteome</keyword>